<dbReference type="CDD" id="cd11655">
    <property type="entry name" value="rap1_myb-like"/>
    <property type="match status" value="1"/>
</dbReference>
<evidence type="ECO:0000256" key="5">
    <source>
        <dbReference type="ARBA" id="ARBA00023015"/>
    </source>
</evidence>
<dbReference type="PANTHER" id="PTHR16466">
    <property type="entry name" value="TELOMERE REPEAT-BINDING FACTOR 2-INTERACTING PROTEIN 1"/>
    <property type="match status" value="1"/>
</dbReference>
<evidence type="ECO:0000256" key="2">
    <source>
        <dbReference type="ARBA" id="ARBA00017805"/>
    </source>
</evidence>
<dbReference type="CDD" id="cd11653">
    <property type="entry name" value="rap1_RCT"/>
    <property type="match status" value="1"/>
</dbReference>
<dbReference type="OrthoDB" id="435460at2759"/>
<evidence type="ECO:0000256" key="10">
    <source>
        <dbReference type="RuleBase" id="RU367107"/>
    </source>
</evidence>
<evidence type="ECO:0000256" key="4">
    <source>
        <dbReference type="ARBA" id="ARBA00022895"/>
    </source>
</evidence>
<dbReference type="InterPro" id="IPR039595">
    <property type="entry name" value="TE2IP/Rap1"/>
</dbReference>
<dbReference type="InterPro" id="IPR021661">
    <property type="entry name" value="Rap1_C"/>
</dbReference>
<evidence type="ECO:0000256" key="11">
    <source>
        <dbReference type="SAM" id="MobiDB-lite"/>
    </source>
</evidence>
<gene>
    <name evidence="14" type="primary">Terf2ip</name>
    <name evidence="14" type="ORF">PENPIL_R02872</name>
</gene>
<organism evidence="14 15">
    <name type="scientific">Penelope pileata</name>
    <dbReference type="NCBI Taxonomy" id="1118817"/>
    <lineage>
        <taxon>Eukaryota</taxon>
        <taxon>Metazoa</taxon>
        <taxon>Chordata</taxon>
        <taxon>Craniata</taxon>
        <taxon>Vertebrata</taxon>
        <taxon>Euteleostomi</taxon>
        <taxon>Archelosauria</taxon>
        <taxon>Archosauria</taxon>
        <taxon>Dinosauria</taxon>
        <taxon>Saurischia</taxon>
        <taxon>Theropoda</taxon>
        <taxon>Coelurosauria</taxon>
        <taxon>Aves</taxon>
        <taxon>Neognathae</taxon>
        <taxon>Galloanserae</taxon>
        <taxon>Galliformes</taxon>
        <taxon>Cracidae</taxon>
        <taxon>Penelope</taxon>
    </lineage>
</organism>
<protein>
    <recommendedName>
        <fullName evidence="2 10">Telomeric repeat-binding factor 2-interacting protein 1</fullName>
        <shortName evidence="10">TERF2-interacting telomeric protein 1</shortName>
    </recommendedName>
    <alternativeName>
        <fullName evidence="9 10">Repressor/activator protein 1 homolog</fullName>
    </alternativeName>
</protein>
<dbReference type="GO" id="GO:0005654">
    <property type="term" value="C:nucleoplasm"/>
    <property type="evidence" value="ECO:0007669"/>
    <property type="project" value="UniProtKB-ARBA"/>
</dbReference>
<dbReference type="GO" id="GO:0031848">
    <property type="term" value="P:protection from non-homologous end joining at telomere"/>
    <property type="evidence" value="ECO:0007669"/>
    <property type="project" value="TreeGrafter"/>
</dbReference>
<feature type="non-terminal residue" evidence="14">
    <location>
        <position position="1"/>
    </location>
</feature>
<sequence>AAGRRRIFVWDDGTPMRFYIRPGVAKMRLAPLLLAGGAWLCRTQEPDAVHLVQPGEIAPDGAVSTEYVTAPSAPRGRVAFTAEEDAALLRAVRERSGARTGGRTLWKELERAGVTRHSWQAMRERYRRHLRPREPPVAEEPARPLGIFEAANREFESSESDSNCSDTPEEFPTQDGEGGPPAEAAPGPKNGLEDRTLPTPEPQRESRPTGTCSNFSRVEEAVKTLRHFMEKFDMDLLAVTQALLKNSGEVEATSHFLQTGQRLDGCPVWSREDDLELQKDEEHFSSKLIAKFGAENVAKRVAFRKS</sequence>
<feature type="domain" description="TERF2-interacting telomeric protein 1 Myb" evidence="12">
    <location>
        <begin position="80"/>
        <end position="135"/>
    </location>
</feature>
<dbReference type="InterPro" id="IPR009057">
    <property type="entry name" value="Homeodomain-like_sf"/>
</dbReference>
<feature type="non-terminal residue" evidence="14">
    <location>
        <position position="306"/>
    </location>
</feature>
<comment type="caution">
    <text evidence="14">The sequence shown here is derived from an EMBL/GenBank/DDBJ whole genome shotgun (WGS) entry which is preliminary data.</text>
</comment>
<keyword evidence="5 10" id="KW-0805">Transcription regulation</keyword>
<feature type="region of interest" description="Disordered" evidence="11">
    <location>
        <begin position="154"/>
        <end position="215"/>
    </location>
</feature>
<keyword evidence="15" id="KW-1185">Reference proteome</keyword>
<comment type="subunit">
    <text evidence="10">Homodimer.</text>
</comment>
<dbReference type="FunFam" id="1.10.10.60:FF:000246">
    <property type="entry name" value="Telomeric repeat-binding factor 2-interacting protein 1"/>
    <property type="match status" value="1"/>
</dbReference>
<dbReference type="GO" id="GO:0042162">
    <property type="term" value="F:telomeric DNA binding"/>
    <property type="evidence" value="ECO:0007669"/>
    <property type="project" value="TreeGrafter"/>
</dbReference>
<evidence type="ECO:0000256" key="9">
    <source>
        <dbReference type="ARBA" id="ARBA00032471"/>
    </source>
</evidence>
<dbReference type="GO" id="GO:0070187">
    <property type="term" value="C:shelterin complex"/>
    <property type="evidence" value="ECO:0007669"/>
    <property type="project" value="TreeGrafter"/>
</dbReference>
<evidence type="ECO:0000256" key="7">
    <source>
        <dbReference type="ARBA" id="ARBA00023163"/>
    </source>
</evidence>
<dbReference type="AlphaFoldDB" id="A0A851NC05"/>
<evidence type="ECO:0000259" key="12">
    <source>
        <dbReference type="Pfam" id="PF08914"/>
    </source>
</evidence>
<feature type="compositionally biased region" description="Basic and acidic residues" evidence="11">
    <location>
        <begin position="191"/>
        <end position="207"/>
    </location>
</feature>
<evidence type="ECO:0000256" key="3">
    <source>
        <dbReference type="ARBA" id="ARBA00022454"/>
    </source>
</evidence>
<feature type="domain" description="TRF2-interacting telomeric protein/Rap1 C-terminal" evidence="13">
    <location>
        <begin position="229"/>
        <end position="304"/>
    </location>
</feature>
<evidence type="ECO:0000256" key="1">
    <source>
        <dbReference type="ARBA" id="ARBA00010467"/>
    </source>
</evidence>
<dbReference type="Pfam" id="PF11626">
    <property type="entry name" value="Rap1_C"/>
    <property type="match status" value="1"/>
</dbReference>
<dbReference type="InterPro" id="IPR015010">
    <property type="entry name" value="TERF2IP_Myb"/>
</dbReference>
<evidence type="ECO:0000313" key="15">
    <source>
        <dbReference type="Proteomes" id="UP000613066"/>
    </source>
</evidence>
<dbReference type="EMBL" id="WBMW01000043">
    <property type="protein sequence ID" value="NXC37647.1"/>
    <property type="molecule type" value="Genomic_DNA"/>
</dbReference>
<reference evidence="14" key="1">
    <citation type="submission" date="2019-09" db="EMBL/GenBank/DDBJ databases">
        <title>Bird 10,000 Genomes (B10K) Project - Family phase.</title>
        <authorList>
            <person name="Zhang G."/>
        </authorList>
    </citation>
    <scope>NUCLEOTIDE SEQUENCE</scope>
    <source>
        <strain evidence="14">B10K-DU-001-08</strain>
        <tissue evidence="14">Muscle</tissue>
    </source>
</reference>
<dbReference type="Gene3D" id="1.10.10.60">
    <property type="entry name" value="Homeodomain-like"/>
    <property type="match status" value="1"/>
</dbReference>
<evidence type="ECO:0000313" key="14">
    <source>
        <dbReference type="EMBL" id="NXC37647.1"/>
    </source>
</evidence>
<name>A0A851NC05_9GALL</name>
<keyword evidence="3 10" id="KW-0158">Chromosome</keyword>
<dbReference type="GO" id="GO:0010833">
    <property type="term" value="P:telomere maintenance via telomere lengthening"/>
    <property type="evidence" value="ECO:0007669"/>
    <property type="project" value="UniProtKB-UniRule"/>
</dbReference>
<dbReference type="Pfam" id="PF08914">
    <property type="entry name" value="Myb_Rap1"/>
    <property type="match status" value="1"/>
</dbReference>
<evidence type="ECO:0000256" key="8">
    <source>
        <dbReference type="ARBA" id="ARBA00023242"/>
    </source>
</evidence>
<evidence type="ECO:0000256" key="6">
    <source>
        <dbReference type="ARBA" id="ARBA00023159"/>
    </source>
</evidence>
<accession>A0A851NC05</accession>
<comment type="function">
    <text evidence="10">Acts both as a regulator of telomere function and as a transcription regulator. Involved in the regulation of telomere length and protection as a component of the shelterin complex (telosome). Does not bind DNA directly: recruited to telomeric double-stranded 5'-TTAGGG-3' repeats via its interaction with terf2. Independently of its function in telomeres, also acts as a transcription regulator: recruited to extratelomeric 5'-TTAGGG-3' sites via its association with terf2 or other factors, and regulates gene expression.</text>
</comment>
<proteinExistence type="inferred from homology"/>
<keyword evidence="4 10" id="KW-0779">Telomere</keyword>
<dbReference type="PANTHER" id="PTHR16466:SF6">
    <property type="entry name" value="TELOMERIC REPEAT-BINDING FACTOR 2-INTERACTING PROTEIN 1"/>
    <property type="match status" value="1"/>
</dbReference>
<keyword evidence="6 10" id="KW-0010">Activator</keyword>
<dbReference type="GO" id="GO:0006355">
    <property type="term" value="P:regulation of DNA-templated transcription"/>
    <property type="evidence" value="ECO:0007669"/>
    <property type="project" value="UniProtKB-UniRule"/>
</dbReference>
<dbReference type="SUPFAM" id="SSF46689">
    <property type="entry name" value="Homeodomain-like"/>
    <property type="match status" value="1"/>
</dbReference>
<dbReference type="Proteomes" id="UP000613066">
    <property type="component" value="Unassembled WGS sequence"/>
</dbReference>
<comment type="similarity">
    <text evidence="1 10">Belongs to the RAP1 family.</text>
</comment>
<keyword evidence="8 10" id="KW-0539">Nucleus</keyword>
<keyword evidence="7 10" id="KW-0804">Transcription</keyword>
<evidence type="ECO:0000259" key="13">
    <source>
        <dbReference type="Pfam" id="PF11626"/>
    </source>
</evidence>
<comment type="subcellular location">
    <subcellularLocation>
        <location evidence="10">Nucleus</location>
    </subcellularLocation>
    <subcellularLocation>
        <location evidence="10">Chromosome</location>
        <location evidence="10">Telomere</location>
    </subcellularLocation>
</comment>